<evidence type="ECO:0000313" key="10">
    <source>
        <dbReference type="Proteomes" id="UP000320231"/>
    </source>
</evidence>
<dbReference type="GO" id="GO:0005886">
    <property type="term" value="C:plasma membrane"/>
    <property type="evidence" value="ECO:0007669"/>
    <property type="project" value="TreeGrafter"/>
</dbReference>
<evidence type="ECO:0000259" key="8">
    <source>
        <dbReference type="PROSITE" id="PS50885"/>
    </source>
</evidence>
<evidence type="ECO:0000256" key="4">
    <source>
        <dbReference type="PROSITE-ProRule" id="PRU00284"/>
    </source>
</evidence>
<evidence type="ECO:0000256" key="5">
    <source>
        <dbReference type="SAM" id="MobiDB-lite"/>
    </source>
</evidence>
<evidence type="ECO:0000259" key="7">
    <source>
        <dbReference type="PROSITE" id="PS50111"/>
    </source>
</evidence>
<proteinExistence type="inferred from homology"/>
<keyword evidence="6" id="KW-0812">Transmembrane</keyword>
<dbReference type="InterPro" id="IPR003660">
    <property type="entry name" value="HAMP_dom"/>
</dbReference>
<dbReference type="GO" id="GO:0006935">
    <property type="term" value="P:chemotaxis"/>
    <property type="evidence" value="ECO:0007669"/>
    <property type="project" value="InterPro"/>
</dbReference>
<reference evidence="9 10" key="1">
    <citation type="journal article" date="2019" name="Microbiol. Resour. Announc.">
        <title>Complete Genome Sequence of Halomonas sulfidaeris Strain Esulfide1 Isolated from a Metal Sulfide Rock at a Depth of 2,200 Meters, Obtained Using Nanopore Sequencing.</title>
        <authorList>
            <person name="Saito M."/>
            <person name="Nishigata A."/>
            <person name="Galipon J."/>
            <person name="Arakawa K."/>
        </authorList>
    </citation>
    <scope>NUCLEOTIDE SEQUENCE [LARGE SCALE GENOMIC DNA]</scope>
    <source>
        <strain evidence="9 10">ATCC BAA-803</strain>
    </source>
</reference>
<dbReference type="AlphaFoldDB" id="A0A455UH24"/>
<organism evidence="9 10">
    <name type="scientific">Vreelandella sulfidaeris</name>
    <dbReference type="NCBI Taxonomy" id="115553"/>
    <lineage>
        <taxon>Bacteria</taxon>
        <taxon>Pseudomonadati</taxon>
        <taxon>Pseudomonadota</taxon>
        <taxon>Gammaproteobacteria</taxon>
        <taxon>Oceanospirillales</taxon>
        <taxon>Halomonadaceae</taxon>
        <taxon>Vreelandella</taxon>
    </lineage>
</organism>
<dbReference type="PRINTS" id="PR00260">
    <property type="entry name" value="CHEMTRNSDUCR"/>
</dbReference>
<dbReference type="CDD" id="cd06225">
    <property type="entry name" value="HAMP"/>
    <property type="match status" value="1"/>
</dbReference>
<comment type="subcellular location">
    <subcellularLocation>
        <location evidence="1">Membrane</location>
    </subcellularLocation>
</comment>
<dbReference type="FunFam" id="1.10.287.950:FF:000001">
    <property type="entry name" value="Methyl-accepting chemotaxis sensory transducer"/>
    <property type="match status" value="1"/>
</dbReference>
<protein>
    <recommendedName>
        <fullName evidence="11">Methyl-accepting chemotaxis protein</fullName>
    </recommendedName>
</protein>
<dbReference type="Proteomes" id="UP000320231">
    <property type="component" value="Chromosome"/>
</dbReference>
<dbReference type="GO" id="GO:0007165">
    <property type="term" value="P:signal transduction"/>
    <property type="evidence" value="ECO:0007669"/>
    <property type="project" value="UniProtKB-KW"/>
</dbReference>
<feature type="domain" description="HAMP" evidence="8">
    <location>
        <begin position="157"/>
        <end position="211"/>
    </location>
</feature>
<feature type="transmembrane region" description="Helical" evidence="6">
    <location>
        <begin position="135"/>
        <end position="155"/>
    </location>
</feature>
<name>A0A455UH24_9GAMM</name>
<dbReference type="InterPro" id="IPR051310">
    <property type="entry name" value="MCP_chemotaxis"/>
</dbReference>
<dbReference type="PROSITE" id="PS50111">
    <property type="entry name" value="CHEMOTAXIS_TRANSDUC_2"/>
    <property type="match status" value="1"/>
</dbReference>
<dbReference type="PANTHER" id="PTHR43531:SF16">
    <property type="entry name" value="METHYL-ACCEPTING CHEMOTAXIS PROTEIN II"/>
    <property type="match status" value="1"/>
</dbReference>
<accession>A0A455UH24</accession>
<dbReference type="Pfam" id="PF00672">
    <property type="entry name" value="HAMP"/>
    <property type="match status" value="1"/>
</dbReference>
<evidence type="ECO:0000256" key="2">
    <source>
        <dbReference type="ARBA" id="ARBA00023224"/>
    </source>
</evidence>
<feature type="compositionally biased region" description="Low complexity" evidence="5">
    <location>
        <begin position="240"/>
        <end position="251"/>
    </location>
</feature>
<dbReference type="KEGG" id="hsr:HSBAA_63130"/>
<keyword evidence="6" id="KW-1133">Transmembrane helix</keyword>
<gene>
    <name evidence="9" type="ORF">HSBAA_63130</name>
</gene>
<dbReference type="EMBL" id="AP019514">
    <property type="protein sequence ID" value="BBI65007.1"/>
    <property type="molecule type" value="Genomic_DNA"/>
</dbReference>
<dbReference type="SUPFAM" id="SSF58104">
    <property type="entry name" value="Methyl-accepting chemotaxis protein (MCP) signaling domain"/>
    <property type="match status" value="1"/>
</dbReference>
<comment type="similarity">
    <text evidence="3">Belongs to the methyl-accepting chemotaxis (MCP) protein family.</text>
</comment>
<feature type="region of interest" description="Disordered" evidence="5">
    <location>
        <begin position="226"/>
        <end position="277"/>
    </location>
</feature>
<dbReference type="SMART" id="SM00304">
    <property type="entry name" value="HAMP"/>
    <property type="match status" value="1"/>
</dbReference>
<keyword evidence="2 4" id="KW-0807">Transducer</keyword>
<evidence type="ECO:0000256" key="6">
    <source>
        <dbReference type="SAM" id="Phobius"/>
    </source>
</evidence>
<evidence type="ECO:0000256" key="3">
    <source>
        <dbReference type="ARBA" id="ARBA00029447"/>
    </source>
</evidence>
<evidence type="ECO:0000256" key="1">
    <source>
        <dbReference type="ARBA" id="ARBA00004370"/>
    </source>
</evidence>
<feature type="domain" description="Methyl-accepting transducer" evidence="7">
    <location>
        <begin position="216"/>
        <end position="445"/>
    </location>
</feature>
<dbReference type="Gene3D" id="1.10.287.950">
    <property type="entry name" value="Methyl-accepting chemotaxis protein"/>
    <property type="match status" value="1"/>
</dbReference>
<dbReference type="PROSITE" id="PS50885">
    <property type="entry name" value="HAMP"/>
    <property type="match status" value="1"/>
</dbReference>
<dbReference type="InterPro" id="IPR004089">
    <property type="entry name" value="MCPsignal_dom"/>
</dbReference>
<dbReference type="CDD" id="cd11386">
    <property type="entry name" value="MCP_signal"/>
    <property type="match status" value="1"/>
</dbReference>
<dbReference type="SMART" id="SM00283">
    <property type="entry name" value="MA"/>
    <property type="match status" value="1"/>
</dbReference>
<dbReference type="Gene3D" id="3.30.450.20">
    <property type="entry name" value="PAS domain"/>
    <property type="match status" value="1"/>
</dbReference>
<evidence type="ECO:0008006" key="11">
    <source>
        <dbReference type="Google" id="ProtNLM"/>
    </source>
</evidence>
<dbReference type="InterPro" id="IPR004090">
    <property type="entry name" value="Chemotax_Me-accpt_rcpt"/>
</dbReference>
<sequence>MDGEFHGVAGVDLALNFIQTLLSDANQALYDGAGRMALVAGSGGLVADTANEEDLGLPASDALSDTILAGIREASEQGSLQSSINDGLLQRYQPITIGDTRQPWVLVLQLPEHVALAELSALQAVLGEQRQQNTLGMTAVGLLLALIGVIALWLIGGRIARPLKRLADRMEEIASGSGDLTQRLPVHGRDESAAVAEQFNAFAEKIQAILLDVRRSSEAVNHAATEITQGGQDLSRRTEQAAASLQQTSSAMEEISSTVSHTTHASEEASGLSQTASQLASRTNNAFEQVVATMDDIQATSGEIQSIVSVIDGIAFQTNLLALNASVEAARAGEHGRGFAVVADEVRKLASRSSEAAKDIRQRIDTSTGKVESGTQMVRDAEAAMHELAQSVMRVSQMLGDISTAAREQNEGISQVSIAVTDLDQMTQQNAALVEESTTAAEQLNNQADRLAELVGGFTLEKGSSQSNHQLPAPAIAK</sequence>
<dbReference type="PANTHER" id="PTHR43531">
    <property type="entry name" value="PROTEIN ICFG"/>
    <property type="match status" value="1"/>
</dbReference>
<keyword evidence="6" id="KW-0472">Membrane</keyword>
<evidence type="ECO:0000313" key="9">
    <source>
        <dbReference type="EMBL" id="BBI65007.1"/>
    </source>
</evidence>
<dbReference type="Pfam" id="PF00015">
    <property type="entry name" value="MCPsignal"/>
    <property type="match status" value="1"/>
</dbReference>
<dbReference type="GO" id="GO:0004888">
    <property type="term" value="F:transmembrane signaling receptor activity"/>
    <property type="evidence" value="ECO:0007669"/>
    <property type="project" value="InterPro"/>
</dbReference>